<feature type="coiled-coil region" evidence="1">
    <location>
        <begin position="332"/>
        <end position="373"/>
    </location>
</feature>
<dbReference type="SUPFAM" id="SSF52540">
    <property type="entry name" value="P-loop containing nucleoside triphosphate hydrolases"/>
    <property type="match status" value="1"/>
</dbReference>
<dbReference type="Proteomes" id="UP000629098">
    <property type="component" value="Unassembled WGS sequence"/>
</dbReference>
<name>A0A8J7BZ32_9CYAN</name>
<dbReference type="EMBL" id="JACXAE010000098">
    <property type="protein sequence ID" value="MBD2776792.1"/>
    <property type="molecule type" value="Genomic_DNA"/>
</dbReference>
<dbReference type="RefSeq" id="WP_190835842.1">
    <property type="nucleotide sequence ID" value="NZ_CAWPPI010000098.1"/>
</dbReference>
<evidence type="ECO:0000313" key="2">
    <source>
        <dbReference type="EMBL" id="MBD2776792.1"/>
    </source>
</evidence>
<reference evidence="2" key="1">
    <citation type="submission" date="2020-09" db="EMBL/GenBank/DDBJ databases">
        <title>Iningainema tapete sp. nov. (Scytonemataceae, Cyanobacteria) from greenhouses in central Florida (USA) produces two types of nodularin with biosynthetic potential for microcystin-LR and anabaenopeptins.</title>
        <authorList>
            <person name="Berthold D.E."/>
            <person name="Lefler F.W."/>
            <person name="Huang I.-S."/>
            <person name="Abdulla H."/>
            <person name="Zimba P.V."/>
            <person name="Laughinghouse H.D. IV."/>
        </authorList>
    </citation>
    <scope>NUCLEOTIDE SEQUENCE</scope>
    <source>
        <strain evidence="2">BLCCT55</strain>
    </source>
</reference>
<accession>A0A8J7BZ32</accession>
<proteinExistence type="predicted"/>
<evidence type="ECO:0000313" key="3">
    <source>
        <dbReference type="Proteomes" id="UP000629098"/>
    </source>
</evidence>
<keyword evidence="3" id="KW-1185">Reference proteome</keyword>
<keyword evidence="1" id="KW-0175">Coiled coil</keyword>
<comment type="caution">
    <text evidence="2">The sequence shown here is derived from an EMBL/GenBank/DDBJ whole genome shotgun (WGS) entry which is preliminary data.</text>
</comment>
<protein>
    <submittedName>
        <fullName evidence="2">Dynamin family protein</fullName>
    </submittedName>
</protein>
<dbReference type="InterPro" id="IPR027417">
    <property type="entry name" value="P-loop_NTPase"/>
</dbReference>
<gene>
    <name evidence="2" type="ORF">ICL16_33270</name>
</gene>
<organism evidence="2 3">
    <name type="scientific">Iningainema tapete BLCC-T55</name>
    <dbReference type="NCBI Taxonomy" id="2748662"/>
    <lineage>
        <taxon>Bacteria</taxon>
        <taxon>Bacillati</taxon>
        <taxon>Cyanobacteriota</taxon>
        <taxon>Cyanophyceae</taxon>
        <taxon>Nostocales</taxon>
        <taxon>Scytonemataceae</taxon>
        <taxon>Iningainema tapete</taxon>
    </lineage>
</organism>
<dbReference type="Gene3D" id="3.40.50.300">
    <property type="entry name" value="P-loop containing nucleotide triphosphate hydrolases"/>
    <property type="match status" value="1"/>
</dbReference>
<dbReference type="AlphaFoldDB" id="A0A8J7BZ32"/>
<evidence type="ECO:0000256" key="1">
    <source>
        <dbReference type="SAM" id="Coils"/>
    </source>
</evidence>
<sequence>MTMLPTEVVFQAELKEPVLTLSDQILEVFQDTLLALRSREQMDKETQQEMNKYPHLTDLLRKIQDQQELAFNKENNGREQIIDTLTVLNDIIRLCSIIEPSCDPLGKLLEVPRVKTPFWRLATSNQSQMLGNLVIVDTPGPNKAGENLRLAAVVADQLKKSSMVLIVLDFTQLNTKAAEEVKKQIKPVIELLGKDNLYALVNKVDQRRKDGMTLEQVQEFVAADLQISNSETKRVFEVSARRAFYAADFLQEADNYSESELQHKPKARALAEEVYGFDWEDELKVATVEALKDKAEKLWKKSGFTPFLEKALNNILEQVAPRCIKSALKLSLNRLKALSSDLSLQISSLEQDESKIRSEIEALQADMGELETRRELYQPQIDQIIFDLKNDINDCLDKIKYKFLHTLDYSKLENAKSYSVAFSPLLNDFDFQKILNCQPIQLTNIFLNHLKRINITNFTFVSKEEAENACHQVSDCLKEFIGVLITKINQNIEAIINYHANRVHHVLNEHVMKIIENAQKRLEEKFNISLCLEAPKFKINAINLLTYLRNQSISESKVDISIKLHNYFIKFFNYKVERLIIKEKNYYINLASYVNFANELIFQQVTEIEQELQLFLSEDFDYRINYYLESLKGYLTNYQVNLAQAIKDKSLSAEEFKNLKQTLYSLMQETKELTEQANQLLHRSSNW</sequence>